<evidence type="ECO:0000313" key="3">
    <source>
        <dbReference type="EMBL" id="KAK0753178.1"/>
    </source>
</evidence>
<feature type="transmembrane region" description="Helical" evidence="2">
    <location>
        <begin position="84"/>
        <end position="104"/>
    </location>
</feature>
<sequence length="288" mass="31901">MEYSTKVSKRRIASYSLPWAMTSAWLYIDTPTPVFNRPLNTHVPRPPCNNVSSLFLYDHIRRATNRSVNDTSNGGTDGTVYRPAILTSTLGTYLPTLILLVFLLGQGSSRRHSPTSSLTPDGPPSTTSVHIPKPGYSLPPFPHPTSPSASPDKAGKQGNRAYMQAFLPGRCKNSAESYGLAPTPPSFSKQTEYYVTHADTYTQYFPRRKGGRVFFFWFVAQPVYDGHHRLGLGRLRELYGHAGQTGKPASRGQLSLYPLPATAHHSYKLLCHLPGRTSPKGARQRRGE</sequence>
<name>A0AA40KBJ8_9PEZI</name>
<organism evidence="3 4">
    <name type="scientific">Schizothecium vesticola</name>
    <dbReference type="NCBI Taxonomy" id="314040"/>
    <lineage>
        <taxon>Eukaryota</taxon>
        <taxon>Fungi</taxon>
        <taxon>Dikarya</taxon>
        <taxon>Ascomycota</taxon>
        <taxon>Pezizomycotina</taxon>
        <taxon>Sordariomycetes</taxon>
        <taxon>Sordariomycetidae</taxon>
        <taxon>Sordariales</taxon>
        <taxon>Schizotheciaceae</taxon>
        <taxon>Schizothecium</taxon>
    </lineage>
</organism>
<feature type="compositionally biased region" description="Polar residues" evidence="1">
    <location>
        <begin position="114"/>
        <end position="129"/>
    </location>
</feature>
<keyword evidence="2" id="KW-1133">Transmembrane helix</keyword>
<dbReference type="AlphaFoldDB" id="A0AA40KBJ8"/>
<gene>
    <name evidence="3" type="ORF">B0T18DRAFT_8222</name>
</gene>
<comment type="caution">
    <text evidence="3">The sequence shown here is derived from an EMBL/GenBank/DDBJ whole genome shotgun (WGS) entry which is preliminary data.</text>
</comment>
<evidence type="ECO:0000313" key="4">
    <source>
        <dbReference type="Proteomes" id="UP001172155"/>
    </source>
</evidence>
<keyword evidence="2" id="KW-0812">Transmembrane</keyword>
<dbReference type="Proteomes" id="UP001172155">
    <property type="component" value="Unassembled WGS sequence"/>
</dbReference>
<feature type="transmembrane region" description="Helical" evidence="2">
    <location>
        <begin position="12"/>
        <end position="28"/>
    </location>
</feature>
<evidence type="ECO:0000256" key="2">
    <source>
        <dbReference type="SAM" id="Phobius"/>
    </source>
</evidence>
<protein>
    <submittedName>
        <fullName evidence="3">Uncharacterized protein</fullName>
    </submittedName>
</protein>
<accession>A0AA40KBJ8</accession>
<reference evidence="3" key="1">
    <citation type="submission" date="2023-06" db="EMBL/GenBank/DDBJ databases">
        <title>Genome-scale phylogeny and comparative genomics of the fungal order Sordariales.</title>
        <authorList>
            <consortium name="Lawrence Berkeley National Laboratory"/>
            <person name="Hensen N."/>
            <person name="Bonometti L."/>
            <person name="Westerberg I."/>
            <person name="Brannstrom I.O."/>
            <person name="Guillou S."/>
            <person name="Cros-Aarteil S."/>
            <person name="Calhoun S."/>
            <person name="Haridas S."/>
            <person name="Kuo A."/>
            <person name="Mondo S."/>
            <person name="Pangilinan J."/>
            <person name="Riley R."/>
            <person name="LaButti K."/>
            <person name="Andreopoulos B."/>
            <person name="Lipzen A."/>
            <person name="Chen C."/>
            <person name="Yanf M."/>
            <person name="Daum C."/>
            <person name="Ng V."/>
            <person name="Clum A."/>
            <person name="Steindorff A."/>
            <person name="Ohm R."/>
            <person name="Martin F."/>
            <person name="Silar P."/>
            <person name="Natvig D."/>
            <person name="Lalanne C."/>
            <person name="Gautier V."/>
            <person name="Ament-velasquez S.L."/>
            <person name="Kruys A."/>
            <person name="Hutchinson M.I."/>
            <person name="Powell A.J."/>
            <person name="Barry K."/>
            <person name="Miller A.N."/>
            <person name="Grigoriev I.V."/>
            <person name="Debuchy R."/>
            <person name="Gladieux P."/>
            <person name="Thoren M.H."/>
            <person name="Johannesson H."/>
        </authorList>
    </citation>
    <scope>NUCLEOTIDE SEQUENCE</scope>
    <source>
        <strain evidence="3">SMH3187-1</strain>
    </source>
</reference>
<dbReference type="EMBL" id="JAUKUD010000001">
    <property type="protein sequence ID" value="KAK0753178.1"/>
    <property type="molecule type" value="Genomic_DNA"/>
</dbReference>
<proteinExistence type="predicted"/>
<keyword evidence="2" id="KW-0472">Membrane</keyword>
<feature type="region of interest" description="Disordered" evidence="1">
    <location>
        <begin position="111"/>
        <end position="156"/>
    </location>
</feature>
<keyword evidence="4" id="KW-1185">Reference proteome</keyword>
<evidence type="ECO:0000256" key="1">
    <source>
        <dbReference type="SAM" id="MobiDB-lite"/>
    </source>
</evidence>